<feature type="coiled-coil region" evidence="1">
    <location>
        <begin position="210"/>
        <end position="244"/>
    </location>
</feature>
<keyword evidence="1" id="KW-0175">Coiled coil</keyword>
<feature type="compositionally biased region" description="Low complexity" evidence="2">
    <location>
        <begin position="516"/>
        <end position="526"/>
    </location>
</feature>
<dbReference type="OrthoDB" id="10472926at2759"/>
<feature type="region of interest" description="Disordered" evidence="2">
    <location>
        <begin position="505"/>
        <end position="526"/>
    </location>
</feature>
<feature type="compositionally biased region" description="Polar residues" evidence="2">
    <location>
        <begin position="161"/>
        <end position="182"/>
    </location>
</feature>
<dbReference type="AlphaFoldDB" id="A0A194VJY1"/>
<feature type="coiled-coil region" evidence="1">
    <location>
        <begin position="406"/>
        <end position="433"/>
    </location>
</feature>
<keyword evidence="4" id="KW-1185">Reference proteome</keyword>
<feature type="region of interest" description="Disordered" evidence="2">
    <location>
        <begin position="160"/>
        <end position="186"/>
    </location>
</feature>
<evidence type="ECO:0000313" key="3">
    <source>
        <dbReference type="EMBL" id="KUI64449.1"/>
    </source>
</evidence>
<proteinExistence type="predicted"/>
<name>A0A194VJY1_CYTMA</name>
<evidence type="ECO:0000256" key="2">
    <source>
        <dbReference type="SAM" id="MobiDB-lite"/>
    </source>
</evidence>
<accession>A0A194VJY1</accession>
<organism evidence="3 4">
    <name type="scientific">Cytospora mali</name>
    <name type="common">Apple Valsa canker fungus</name>
    <name type="synonym">Valsa mali</name>
    <dbReference type="NCBI Taxonomy" id="578113"/>
    <lineage>
        <taxon>Eukaryota</taxon>
        <taxon>Fungi</taxon>
        <taxon>Dikarya</taxon>
        <taxon>Ascomycota</taxon>
        <taxon>Pezizomycotina</taxon>
        <taxon>Sordariomycetes</taxon>
        <taxon>Sordariomycetidae</taxon>
        <taxon>Diaporthales</taxon>
        <taxon>Cytosporaceae</taxon>
        <taxon>Cytospora</taxon>
    </lineage>
</organism>
<protein>
    <submittedName>
        <fullName evidence="3">Uncharacterized protein</fullName>
    </submittedName>
</protein>
<dbReference type="SMR" id="A0A194VJY1"/>
<reference evidence="3" key="1">
    <citation type="submission" date="2014-12" db="EMBL/GenBank/DDBJ databases">
        <title>Genome Sequence of Valsa Canker Pathogens Uncovers a Specific Adaption of Colonization on Woody Bark.</title>
        <authorList>
            <person name="Yin Z."/>
            <person name="Liu H."/>
            <person name="Gao X."/>
            <person name="Li Z."/>
            <person name="Song N."/>
            <person name="Ke X."/>
            <person name="Dai Q."/>
            <person name="Wu Y."/>
            <person name="Sun Y."/>
            <person name="Xu J.-R."/>
            <person name="Kang Z.K."/>
            <person name="Wang L."/>
            <person name="Huang L."/>
        </authorList>
    </citation>
    <scope>NUCLEOTIDE SEQUENCE [LARGE SCALE GENOMIC DNA]</scope>
    <source>
        <strain evidence="3">03-8</strain>
    </source>
</reference>
<gene>
    <name evidence="3" type="ORF">VM1G_11248</name>
</gene>
<sequence>MCHSKPGTPRQVKLNMSFDPASKAGFFRLRAPLDLAGEMTMLYLYIHPDQITSLVYTGFEGTPGTVPCLRFALNKPADLIVPMGVSLSLKRPKVDGIILNSLKLLAQETTLCVYMAHGELSKTLLESLCAAVADQSLKPSNMTVHLSGLYKGRGAKVLQGAAQSSTSNKRPRASSSGSSGNEPQDIKADCWKKPATLPAALSDQSTYEEFLLFQAEFQQMRTRLRELEEESRQTRAEMEMVKKATITMNLKQMRAETANEAQEMSDKPTLSQEMRNWLDIYSKVEVEDLVHDGTLNVIAKEELCNQDDINFHFERFEDDFGGYTRSEVDTMLEEVKRAQDTADLVKELGGYFCDEDDVEEIVNREMRNVYTVEEVDDRLYEVRQSCEGINRIETEDLILDSRDYLEKEVMNELRDAKMELRRWSQNLARSEITGIKKMVRKVVRSRIQRRRLSDMPPWRKFSHEHFRTIILPTLPITAAATTTTTTTSSSLAPRALRFATTATAGAARAQRHRTYSHASTSSTASL</sequence>
<dbReference type="Proteomes" id="UP000078559">
    <property type="component" value="Unassembled WGS sequence"/>
</dbReference>
<evidence type="ECO:0000313" key="4">
    <source>
        <dbReference type="Proteomes" id="UP000078559"/>
    </source>
</evidence>
<dbReference type="EMBL" id="KN796152">
    <property type="protein sequence ID" value="KUI64449.1"/>
    <property type="molecule type" value="Genomic_DNA"/>
</dbReference>
<evidence type="ECO:0000256" key="1">
    <source>
        <dbReference type="SAM" id="Coils"/>
    </source>
</evidence>